<sequence>MLLEVSRGALIPKLLTVQQTEAVLRKPFKSPHPNAPSKSASLRRFLANRRKFVPWGNAGTLPQPLPRLPSVDNESDEALHGEGEGEAEPPELPPGVEPLVLWRPAEGEPGEPVSVDAALVRWLRPHQREGVAFMFECVAGLRPYEGCGCILADDMGLGKTLQGISLLWTLLHARAPSLGGDPLARRCVICCPTSLVANWDSDREEVCSSIRDFLTTTRYQVLIVSYETFRIHADRFKEPGSCDLLICDEAHRLKNDATLTNRALGGMACRRRVLLSGTPLQNKLDEFFAMVDFCNPGVLGGAAAFRRYFEGPILAGREPGASEEEAAAGAARAAELSSLVNHFILRRTNTLLSAHLPPKTVEVVCCRMTPLQTALYNHFLASKTTAQLLNGQRASRVLGAITSLRKLLSHPKLVYDAIHSPGAKGDAEGFAGAAEFFPPGLLDDGRPGRGSLPIGWEHLSGKFLVLANLLDVLRRLTQDRIVIVSNYTQTLDLIALVRLAGWVYVYRFLTTGTIEEKIFQRQLSKEGLQQVVDTSASAKSGASGNNLMSSEELRDLFTYDEQTVSSTYDAVCVREAKGAEEAAQGAGDRSSGGQGAQPEDVSEDIVGAQTSKPAALDASVASDSLGHRPQRGQPPEEELERWAHHRSVDTVPDPALRESRVTEHVSFVFSVDVPGRDIGPEAPLQEQPLGGMRVGGRGFRASAPKLDKENEPPGQALLGKDSTPAAKALPQLKRGLGLQERGLKPDSVAMDRQRQLNLQAQARYRARRQQKEIEDRIRAAELRAMLAAARAEMSVLASQSAALERMLVYREETVPENARLFRSFNTDVIFAKWNAIGRELASLSELAEAAPSLDLEARFLEVMGQGQALKWQIAHYLPGQLDELLLRGRHLQLEKALVREILDHMDENLVQELGVYSQAAFSMLWMYLTARQRYRVVPYAHAVPPLDISE</sequence>
<dbReference type="GO" id="GO:0005524">
    <property type="term" value="F:ATP binding"/>
    <property type="evidence" value="ECO:0007669"/>
    <property type="project" value="InterPro"/>
</dbReference>
<protein>
    <recommendedName>
        <fullName evidence="2">Helicase ATP-binding domain-containing protein</fullName>
    </recommendedName>
</protein>
<reference evidence="3" key="1">
    <citation type="submission" date="2021-01" db="EMBL/GenBank/DDBJ databases">
        <authorList>
            <person name="Eckstrom K.M.E."/>
        </authorList>
    </citation>
    <scope>NUCLEOTIDE SEQUENCE</scope>
    <source>
        <strain evidence="3">UVCC 0001</strain>
    </source>
</reference>
<dbReference type="InterPro" id="IPR014001">
    <property type="entry name" value="Helicase_ATP-bd"/>
</dbReference>
<dbReference type="InterPro" id="IPR038718">
    <property type="entry name" value="SNF2-like_sf"/>
</dbReference>
<dbReference type="GO" id="GO:0005634">
    <property type="term" value="C:nucleus"/>
    <property type="evidence" value="ECO:0007669"/>
    <property type="project" value="TreeGrafter"/>
</dbReference>
<dbReference type="InterPro" id="IPR027417">
    <property type="entry name" value="P-loop_NTPase"/>
</dbReference>
<dbReference type="InterPro" id="IPR000330">
    <property type="entry name" value="SNF2_N"/>
</dbReference>
<dbReference type="PANTHER" id="PTHR45629">
    <property type="entry name" value="SNF2/RAD54 FAMILY MEMBER"/>
    <property type="match status" value="1"/>
</dbReference>
<dbReference type="Gene3D" id="1.20.120.850">
    <property type="entry name" value="SWI2/SNF2 ATPases, N-terminal domain"/>
    <property type="match status" value="2"/>
</dbReference>
<dbReference type="GO" id="GO:0015616">
    <property type="term" value="F:DNA translocase activity"/>
    <property type="evidence" value="ECO:0007669"/>
    <property type="project" value="TreeGrafter"/>
</dbReference>
<feature type="domain" description="Helicase ATP-binding" evidence="2">
    <location>
        <begin position="140"/>
        <end position="297"/>
    </location>
</feature>
<accession>A0AAD9INJ7</accession>
<dbReference type="GO" id="GO:0007131">
    <property type="term" value="P:reciprocal meiotic recombination"/>
    <property type="evidence" value="ECO:0007669"/>
    <property type="project" value="TreeGrafter"/>
</dbReference>
<evidence type="ECO:0000259" key="2">
    <source>
        <dbReference type="PROSITE" id="PS51192"/>
    </source>
</evidence>
<name>A0AAD9INJ7_PROWI</name>
<feature type="region of interest" description="Disordered" evidence="1">
    <location>
        <begin position="57"/>
        <end position="95"/>
    </location>
</feature>
<dbReference type="EMBL" id="JASFZW010000001">
    <property type="protein sequence ID" value="KAK2080845.1"/>
    <property type="molecule type" value="Genomic_DNA"/>
</dbReference>
<dbReference type="Proteomes" id="UP001255856">
    <property type="component" value="Unassembled WGS sequence"/>
</dbReference>
<comment type="caution">
    <text evidence="3">The sequence shown here is derived from an EMBL/GenBank/DDBJ whole genome shotgun (WGS) entry which is preliminary data.</text>
</comment>
<gene>
    <name evidence="3" type="ORF">QBZ16_000699</name>
</gene>
<dbReference type="Gene3D" id="3.40.50.10810">
    <property type="entry name" value="Tandem AAA-ATPase domain"/>
    <property type="match status" value="1"/>
</dbReference>
<evidence type="ECO:0000313" key="4">
    <source>
        <dbReference type="Proteomes" id="UP001255856"/>
    </source>
</evidence>
<dbReference type="Gene3D" id="3.40.50.300">
    <property type="entry name" value="P-loop containing nucleotide triphosphate hydrolases"/>
    <property type="match status" value="2"/>
</dbReference>
<dbReference type="AlphaFoldDB" id="A0AAD9INJ7"/>
<dbReference type="InterPro" id="IPR050496">
    <property type="entry name" value="SNF2_RAD54_helicase_repair"/>
</dbReference>
<evidence type="ECO:0000313" key="3">
    <source>
        <dbReference type="EMBL" id="KAK2080845.1"/>
    </source>
</evidence>
<feature type="compositionally biased region" description="Low complexity" evidence="1">
    <location>
        <begin position="614"/>
        <end position="624"/>
    </location>
</feature>
<dbReference type="PROSITE" id="PS51192">
    <property type="entry name" value="HELICASE_ATP_BIND_1"/>
    <property type="match status" value="1"/>
</dbReference>
<dbReference type="SMART" id="SM00487">
    <property type="entry name" value="DEXDc"/>
    <property type="match status" value="1"/>
</dbReference>
<organism evidence="3 4">
    <name type="scientific">Prototheca wickerhamii</name>
    <dbReference type="NCBI Taxonomy" id="3111"/>
    <lineage>
        <taxon>Eukaryota</taxon>
        <taxon>Viridiplantae</taxon>
        <taxon>Chlorophyta</taxon>
        <taxon>core chlorophytes</taxon>
        <taxon>Trebouxiophyceae</taxon>
        <taxon>Chlorellales</taxon>
        <taxon>Chlorellaceae</taxon>
        <taxon>Prototheca</taxon>
    </lineage>
</organism>
<proteinExistence type="predicted"/>
<dbReference type="SUPFAM" id="SSF52540">
    <property type="entry name" value="P-loop containing nucleoside triphosphate hydrolases"/>
    <property type="match status" value="3"/>
</dbReference>
<dbReference type="GO" id="GO:0045003">
    <property type="term" value="P:double-strand break repair via synthesis-dependent strand annealing"/>
    <property type="evidence" value="ECO:0007669"/>
    <property type="project" value="TreeGrafter"/>
</dbReference>
<keyword evidence="4" id="KW-1185">Reference proteome</keyword>
<dbReference type="PANTHER" id="PTHR45629:SF7">
    <property type="entry name" value="DNA EXCISION REPAIR PROTEIN ERCC-6-RELATED"/>
    <property type="match status" value="1"/>
</dbReference>
<dbReference type="CDD" id="cd18004">
    <property type="entry name" value="DEXHc_RAD54"/>
    <property type="match status" value="1"/>
</dbReference>
<dbReference type="Pfam" id="PF00176">
    <property type="entry name" value="SNF2-rel_dom"/>
    <property type="match status" value="1"/>
</dbReference>
<evidence type="ECO:0000256" key="1">
    <source>
        <dbReference type="SAM" id="MobiDB-lite"/>
    </source>
</evidence>
<feature type="region of interest" description="Disordered" evidence="1">
    <location>
        <begin position="581"/>
        <end position="640"/>
    </location>
</feature>